<dbReference type="CDD" id="cd11971">
    <property type="entry name" value="SH3_Abi1"/>
    <property type="match status" value="1"/>
</dbReference>
<keyword evidence="16" id="KW-1185">Reference proteome</keyword>
<dbReference type="GO" id="GO:0017124">
    <property type="term" value="F:SH3 domain binding"/>
    <property type="evidence" value="ECO:0007669"/>
    <property type="project" value="TreeGrafter"/>
</dbReference>
<dbReference type="GO" id="GO:0001764">
    <property type="term" value="P:neuron migration"/>
    <property type="evidence" value="ECO:0007669"/>
    <property type="project" value="TreeGrafter"/>
</dbReference>
<keyword evidence="8" id="KW-0175">Coiled coil</keyword>
<accession>A0A8C7SQP5</accession>
<feature type="region of interest" description="Disordered" evidence="12">
    <location>
        <begin position="157"/>
        <end position="380"/>
    </location>
</feature>
<evidence type="ECO:0000256" key="4">
    <source>
        <dbReference type="ARBA" id="ARBA00010020"/>
    </source>
</evidence>
<evidence type="ECO:0000256" key="5">
    <source>
        <dbReference type="ARBA" id="ARBA00022443"/>
    </source>
</evidence>
<dbReference type="InterPro" id="IPR012849">
    <property type="entry name" value="Abl-interactor_HHR_dom"/>
</dbReference>
<dbReference type="SMART" id="SM00326">
    <property type="entry name" value="SH3"/>
    <property type="match status" value="1"/>
</dbReference>
<dbReference type="GeneTree" id="ENSGT00940000154811"/>
<dbReference type="InterPro" id="IPR036028">
    <property type="entry name" value="SH3-like_dom_sf"/>
</dbReference>
<evidence type="ECO:0000256" key="6">
    <source>
        <dbReference type="ARBA" id="ARBA00022490"/>
    </source>
</evidence>
<dbReference type="GO" id="GO:0005856">
    <property type="term" value="C:cytoskeleton"/>
    <property type="evidence" value="ECO:0007669"/>
    <property type="project" value="UniProtKB-SubCell"/>
</dbReference>
<dbReference type="GO" id="GO:0035591">
    <property type="term" value="F:signaling adaptor activity"/>
    <property type="evidence" value="ECO:0007669"/>
    <property type="project" value="TreeGrafter"/>
</dbReference>
<evidence type="ECO:0000256" key="12">
    <source>
        <dbReference type="SAM" id="MobiDB-lite"/>
    </source>
</evidence>
<feature type="compositionally biased region" description="Pro residues" evidence="12">
    <location>
        <begin position="355"/>
        <end position="364"/>
    </location>
</feature>
<evidence type="ECO:0000259" key="14">
    <source>
        <dbReference type="PROSITE" id="PS50192"/>
    </source>
</evidence>
<evidence type="ECO:0000256" key="9">
    <source>
        <dbReference type="ARBA" id="ARBA00023212"/>
    </source>
</evidence>
<evidence type="ECO:0000256" key="3">
    <source>
        <dbReference type="ARBA" id="ARBA00004510"/>
    </source>
</evidence>
<proteinExistence type="inferred from homology"/>
<dbReference type="GO" id="GO:0030027">
    <property type="term" value="C:lamellipodium"/>
    <property type="evidence" value="ECO:0007669"/>
    <property type="project" value="UniProtKB-SubCell"/>
</dbReference>
<dbReference type="GeneID" id="110509073"/>
<dbReference type="Pfam" id="PF00018">
    <property type="entry name" value="SH3_1"/>
    <property type="match status" value="1"/>
</dbReference>
<keyword evidence="7" id="KW-0597">Phosphoprotein</keyword>
<dbReference type="PANTHER" id="PTHR10460:SF2">
    <property type="entry name" value="ABL INTERACTOR 1"/>
    <property type="match status" value="1"/>
</dbReference>
<dbReference type="PRINTS" id="PR00452">
    <property type="entry name" value="SH3DOMAIN"/>
</dbReference>
<dbReference type="PANTHER" id="PTHR10460">
    <property type="entry name" value="ABL INTERACTOR FAMILY MEMBER"/>
    <property type="match status" value="1"/>
</dbReference>
<evidence type="ECO:0000256" key="11">
    <source>
        <dbReference type="PROSITE-ProRule" id="PRU00192"/>
    </source>
</evidence>
<dbReference type="AlphaFoldDB" id="A0A8C7SQP5"/>
<keyword evidence="5 11" id="KW-0728">SH3 domain</keyword>
<dbReference type="Pfam" id="PF07815">
    <property type="entry name" value="Abi_HHR"/>
    <property type="match status" value="1"/>
</dbReference>
<dbReference type="InterPro" id="IPR000727">
    <property type="entry name" value="T_SNARE_dom"/>
</dbReference>
<evidence type="ECO:0000259" key="13">
    <source>
        <dbReference type="PROSITE" id="PS50002"/>
    </source>
</evidence>
<feature type="domain" description="T-SNARE coiled-coil homology" evidence="14">
    <location>
        <begin position="45"/>
        <end position="107"/>
    </location>
</feature>
<keyword evidence="9" id="KW-0206">Cytoskeleton</keyword>
<protein>
    <recommendedName>
        <fullName evidence="17">Abl interactor 1-like</fullName>
    </recommendedName>
</protein>
<dbReference type="InterPro" id="IPR001452">
    <property type="entry name" value="SH3_domain"/>
</dbReference>
<evidence type="ECO:0000313" key="16">
    <source>
        <dbReference type="Proteomes" id="UP000694395"/>
    </source>
</evidence>
<keyword evidence="10" id="KW-0966">Cell projection</keyword>
<comment type="similarity">
    <text evidence="4">Belongs to the ABI family.</text>
</comment>
<dbReference type="PROSITE" id="PS50002">
    <property type="entry name" value="SH3"/>
    <property type="match status" value="1"/>
</dbReference>
<dbReference type="Proteomes" id="UP000694395">
    <property type="component" value="Chromosome 28"/>
</dbReference>
<evidence type="ECO:0000256" key="7">
    <source>
        <dbReference type="ARBA" id="ARBA00022553"/>
    </source>
</evidence>
<evidence type="ECO:0008006" key="17">
    <source>
        <dbReference type="Google" id="ProtNLM"/>
    </source>
</evidence>
<reference evidence="15" key="3">
    <citation type="submission" date="2025-09" db="UniProtKB">
        <authorList>
            <consortium name="Ensembl"/>
        </authorList>
    </citation>
    <scope>IDENTIFICATION</scope>
</reference>
<dbReference type="GO" id="GO:0031209">
    <property type="term" value="C:SCAR complex"/>
    <property type="evidence" value="ECO:0007669"/>
    <property type="project" value="TreeGrafter"/>
</dbReference>
<dbReference type="Gene3D" id="6.10.140.1620">
    <property type="match status" value="1"/>
</dbReference>
<reference evidence="15" key="2">
    <citation type="submission" date="2025-08" db="UniProtKB">
        <authorList>
            <consortium name="Ensembl"/>
        </authorList>
    </citation>
    <scope>IDENTIFICATION</scope>
</reference>
<dbReference type="FunFam" id="2.30.30.40:FF:000002">
    <property type="entry name" value="abl interactor 1 isoform X1"/>
    <property type="match status" value="1"/>
</dbReference>
<feature type="compositionally biased region" description="Polar residues" evidence="12">
    <location>
        <begin position="327"/>
        <end position="339"/>
    </location>
</feature>
<gene>
    <name evidence="15" type="primary">LOC110509073</name>
</gene>
<reference evidence="15" key="1">
    <citation type="submission" date="2020-07" db="EMBL/GenBank/DDBJ databases">
        <title>A long reads based de novo assembly of the rainbow trout Arlee double haploid line genome.</title>
        <authorList>
            <person name="Gao G."/>
            <person name="Palti Y."/>
        </authorList>
    </citation>
    <scope>NUCLEOTIDE SEQUENCE [LARGE SCALE GENOMIC DNA]</scope>
</reference>
<feature type="compositionally biased region" description="Polar residues" evidence="12">
    <location>
        <begin position="297"/>
        <end position="307"/>
    </location>
</feature>
<evidence type="ECO:0000313" key="15">
    <source>
        <dbReference type="Ensembl" id="ENSOMYP00000068473.2"/>
    </source>
</evidence>
<comment type="subcellular location">
    <subcellularLocation>
        <location evidence="2">Cell projection</location>
        <location evidence="2">Filopodium</location>
    </subcellularLocation>
    <subcellularLocation>
        <location evidence="3">Cell projection</location>
        <location evidence="3">Lamellipodium</location>
    </subcellularLocation>
    <subcellularLocation>
        <location evidence="1">Cytoplasm</location>
        <location evidence="1">Cytoskeleton</location>
    </subcellularLocation>
</comment>
<dbReference type="InterPro" id="IPR028457">
    <property type="entry name" value="ABI"/>
</dbReference>
<dbReference type="Gene3D" id="2.30.30.40">
    <property type="entry name" value="SH3 Domains"/>
    <property type="match status" value="1"/>
</dbReference>
<evidence type="ECO:0000256" key="10">
    <source>
        <dbReference type="ARBA" id="ARBA00023273"/>
    </source>
</evidence>
<keyword evidence="6" id="KW-0963">Cytoplasm</keyword>
<evidence type="ECO:0000256" key="8">
    <source>
        <dbReference type="ARBA" id="ARBA00023054"/>
    </source>
</evidence>
<dbReference type="GO" id="GO:0030175">
    <property type="term" value="C:filopodium"/>
    <property type="evidence" value="ECO:0007669"/>
    <property type="project" value="UniProtKB-SubCell"/>
</dbReference>
<evidence type="ECO:0000256" key="2">
    <source>
        <dbReference type="ARBA" id="ARBA00004486"/>
    </source>
</evidence>
<dbReference type="RefSeq" id="XP_036822057.1">
    <property type="nucleotide sequence ID" value="XM_036966162.1"/>
</dbReference>
<feature type="compositionally biased region" description="Low complexity" evidence="12">
    <location>
        <begin position="308"/>
        <end position="321"/>
    </location>
</feature>
<feature type="domain" description="SH3" evidence="13">
    <location>
        <begin position="409"/>
        <end position="468"/>
    </location>
</feature>
<dbReference type="SUPFAM" id="SSF50044">
    <property type="entry name" value="SH3-domain"/>
    <property type="match status" value="1"/>
</dbReference>
<dbReference type="Ensembl" id="ENSOMYT00000074601.2">
    <property type="protein sequence ID" value="ENSOMYP00000068473.2"/>
    <property type="gene ID" value="ENSOMYG00000031203.2"/>
</dbReference>
<sequence length="471" mass="51006">MAELQMLLEEEIPAGKRALVESYQNLSRVAEYCENNYVQAQDKRKALEETKAYTTQSLASVAYQINALANNVLQLLDIQASQLRRMESSINHISQTVDIHKEKVARREIGILTTNKNTSRTHKIIAPGNIERPVRYIRKPIDYTLLDDVGHGVKWLKAKQQGNNQPTRGGGGGGGTLSRTNPPTQKPPSPPMAGRGTLGRNTSYKTLEPVKPPTVPNDYMTSPARLGSQHSPARTASLNQRPRTHSGSSGGSGGRENSGGSSISVPLAVPTPSPPSLGPAAAHQGPGLGPIPMAQFGTISRQVSRHNSATSSASMVSATGTYRRAPSGSSHFSMSQQPHLNGGPAYPQNSVTDDPVPPPPPPPEDVVMFDEPSPPPPPPPVDYQGDEEAAVVHYNDPYSDRDPHWAPKAYAEKVVAIYDYSKDKEDELSFMEGSIIYIIKKNDDGWYEGVCNGVTGLFPGNYVESIMHYTD</sequence>
<feature type="compositionally biased region" description="Gly residues" evidence="12">
    <location>
        <begin position="248"/>
        <end position="257"/>
    </location>
</feature>
<evidence type="ECO:0000256" key="1">
    <source>
        <dbReference type="ARBA" id="ARBA00004245"/>
    </source>
</evidence>
<dbReference type="InterPro" id="IPR035725">
    <property type="entry name" value="Abi1_SH3"/>
</dbReference>
<organism evidence="15 16">
    <name type="scientific">Oncorhynchus mykiss</name>
    <name type="common">Rainbow trout</name>
    <name type="synonym">Salmo gairdneri</name>
    <dbReference type="NCBI Taxonomy" id="8022"/>
    <lineage>
        <taxon>Eukaryota</taxon>
        <taxon>Metazoa</taxon>
        <taxon>Chordata</taxon>
        <taxon>Craniata</taxon>
        <taxon>Vertebrata</taxon>
        <taxon>Euteleostomi</taxon>
        <taxon>Actinopterygii</taxon>
        <taxon>Neopterygii</taxon>
        <taxon>Teleostei</taxon>
        <taxon>Protacanthopterygii</taxon>
        <taxon>Salmoniformes</taxon>
        <taxon>Salmonidae</taxon>
        <taxon>Salmoninae</taxon>
        <taxon>Oncorhynchus</taxon>
    </lineage>
</organism>
<name>A0A8C7SQP5_ONCMY</name>
<dbReference type="PROSITE" id="PS50192">
    <property type="entry name" value="T_SNARE"/>
    <property type="match status" value="1"/>
</dbReference>
<feature type="compositionally biased region" description="Polar residues" evidence="12">
    <location>
        <begin position="228"/>
        <end position="241"/>
    </location>
</feature>